<feature type="compositionally biased region" description="Polar residues" evidence="1">
    <location>
        <begin position="86"/>
        <end position="95"/>
    </location>
</feature>
<dbReference type="Proteomes" id="UP000801492">
    <property type="component" value="Unassembled WGS sequence"/>
</dbReference>
<dbReference type="AlphaFoldDB" id="A0A8K0GA48"/>
<feature type="compositionally biased region" description="Polar residues" evidence="1">
    <location>
        <begin position="45"/>
        <end position="69"/>
    </location>
</feature>
<name>A0A8K0GA48_IGNLU</name>
<sequence>MCDDSDFLSAFVTHRPNSAPRNSSNDLSEEISSTEESSTEESSTNTNCQRIQENTSSVTDPQKGISTQFFPEALRSFPKATDRKPNSTGKQKRTTAILTDTLEKIFLVAEKQNVNETKMQNC</sequence>
<evidence type="ECO:0000256" key="1">
    <source>
        <dbReference type="SAM" id="MobiDB-lite"/>
    </source>
</evidence>
<accession>A0A8K0GA48</accession>
<gene>
    <name evidence="2" type="ORF">ILUMI_14812</name>
</gene>
<dbReference type="EMBL" id="VTPC01033740">
    <property type="protein sequence ID" value="KAF2891361.1"/>
    <property type="molecule type" value="Genomic_DNA"/>
</dbReference>
<evidence type="ECO:0000313" key="3">
    <source>
        <dbReference type="Proteomes" id="UP000801492"/>
    </source>
</evidence>
<feature type="compositionally biased region" description="Acidic residues" evidence="1">
    <location>
        <begin position="27"/>
        <end position="39"/>
    </location>
</feature>
<feature type="region of interest" description="Disordered" evidence="1">
    <location>
        <begin position="13"/>
        <end position="95"/>
    </location>
</feature>
<organism evidence="2 3">
    <name type="scientific">Ignelater luminosus</name>
    <name type="common">Cucubano</name>
    <name type="synonym">Pyrophorus luminosus</name>
    <dbReference type="NCBI Taxonomy" id="2038154"/>
    <lineage>
        <taxon>Eukaryota</taxon>
        <taxon>Metazoa</taxon>
        <taxon>Ecdysozoa</taxon>
        <taxon>Arthropoda</taxon>
        <taxon>Hexapoda</taxon>
        <taxon>Insecta</taxon>
        <taxon>Pterygota</taxon>
        <taxon>Neoptera</taxon>
        <taxon>Endopterygota</taxon>
        <taxon>Coleoptera</taxon>
        <taxon>Polyphaga</taxon>
        <taxon>Elateriformia</taxon>
        <taxon>Elateroidea</taxon>
        <taxon>Elateridae</taxon>
        <taxon>Agrypninae</taxon>
        <taxon>Pyrophorini</taxon>
        <taxon>Ignelater</taxon>
    </lineage>
</organism>
<reference evidence="2" key="1">
    <citation type="submission" date="2019-08" db="EMBL/GenBank/DDBJ databases">
        <title>The genome of the North American firefly Photinus pyralis.</title>
        <authorList>
            <consortium name="Photinus pyralis genome working group"/>
            <person name="Fallon T.R."/>
            <person name="Sander Lower S.E."/>
            <person name="Weng J.-K."/>
        </authorList>
    </citation>
    <scope>NUCLEOTIDE SEQUENCE</scope>
    <source>
        <strain evidence="2">TRF0915ILg1</strain>
        <tissue evidence="2">Whole body</tissue>
    </source>
</reference>
<feature type="compositionally biased region" description="Polar residues" evidence="1">
    <location>
        <begin position="15"/>
        <end position="26"/>
    </location>
</feature>
<proteinExistence type="predicted"/>
<protein>
    <submittedName>
        <fullName evidence="2">Uncharacterized protein</fullName>
    </submittedName>
</protein>
<evidence type="ECO:0000313" key="2">
    <source>
        <dbReference type="EMBL" id="KAF2891361.1"/>
    </source>
</evidence>
<comment type="caution">
    <text evidence="2">The sequence shown here is derived from an EMBL/GenBank/DDBJ whole genome shotgun (WGS) entry which is preliminary data.</text>
</comment>
<keyword evidence="3" id="KW-1185">Reference proteome</keyword>